<dbReference type="SMART" id="SM00267">
    <property type="entry name" value="GGDEF"/>
    <property type="match status" value="1"/>
</dbReference>
<reference evidence="4" key="1">
    <citation type="submission" date="2016-10" db="EMBL/GenBank/DDBJ databases">
        <authorList>
            <person name="Varghese N."/>
            <person name="Submissions S."/>
        </authorList>
    </citation>
    <scope>NUCLEOTIDE SEQUENCE [LARGE SCALE GENOMIC DNA]</scope>
    <source>
        <strain evidence="4">IBRC-M 10403</strain>
    </source>
</reference>
<dbReference type="PROSITE" id="PS50887">
    <property type="entry name" value="GGDEF"/>
    <property type="match status" value="1"/>
</dbReference>
<dbReference type="GO" id="GO:0052621">
    <property type="term" value="F:diguanylate cyclase activity"/>
    <property type="evidence" value="ECO:0007669"/>
    <property type="project" value="TreeGrafter"/>
</dbReference>
<dbReference type="CDD" id="cd01949">
    <property type="entry name" value="GGDEF"/>
    <property type="match status" value="1"/>
</dbReference>
<evidence type="ECO:0000256" key="1">
    <source>
        <dbReference type="SAM" id="Phobius"/>
    </source>
</evidence>
<dbReference type="Proteomes" id="UP000199501">
    <property type="component" value="Unassembled WGS sequence"/>
</dbReference>
<gene>
    <name evidence="3" type="ORF">SAMN05216174_1193</name>
</gene>
<name>A0A1G6XUH1_9PSEU</name>
<proteinExistence type="predicted"/>
<feature type="transmembrane region" description="Helical" evidence="1">
    <location>
        <begin position="177"/>
        <end position="201"/>
    </location>
</feature>
<evidence type="ECO:0000313" key="4">
    <source>
        <dbReference type="Proteomes" id="UP000199501"/>
    </source>
</evidence>
<accession>A0A1G6XUH1</accession>
<dbReference type="FunFam" id="3.30.70.270:FF:000001">
    <property type="entry name" value="Diguanylate cyclase domain protein"/>
    <property type="match status" value="1"/>
</dbReference>
<sequence length="463" mass="49799">MPSLTSPRHARLAGVSLGERLRSLDLFMHTTRAGILWILASEIAIFVWACAGVLGGGFPDALSLRLFALLTGFAILHMEATRPAEERRRAAHLAGEHIDHTGVWTCAGAFVLPVPLVVALVLIIRLRRYFIARKPPGRYLFTTFAITSSALAAQALATATPVHDWIRGEPIAADQVLGAALAVGGAFAAYYAAQTIVIGVARGLRGDWSWVSILGNRKENVDLAITLCLGLIAAWGAGVAYGLLLAALSVVVVGYTRHTQRIEQLEQERDRLEVDALHDPLTGLANQRAFNPAATLALVADQARRRPTAVMMFDLDRFKQVNSRLGHLGANEVLKALAGVLRSCVRRDDLVCRWGGEEFSVLLPSTTRADAWTIAERIRVAVESMTVELTKAAGGRTELAGDFTISGGIALSPEHGTDLATLQEHADQALAQAKDGGRNQVRLTPPAAVPGVRAVRERTYDSS</sequence>
<dbReference type="OrthoDB" id="23692at2"/>
<evidence type="ECO:0000313" key="3">
    <source>
        <dbReference type="EMBL" id="SDD81828.1"/>
    </source>
</evidence>
<feature type="transmembrane region" description="Helical" evidence="1">
    <location>
        <begin position="62"/>
        <end position="81"/>
    </location>
</feature>
<dbReference type="GO" id="GO:0005886">
    <property type="term" value="C:plasma membrane"/>
    <property type="evidence" value="ECO:0007669"/>
    <property type="project" value="TreeGrafter"/>
</dbReference>
<dbReference type="PANTHER" id="PTHR45138:SF9">
    <property type="entry name" value="DIGUANYLATE CYCLASE DGCM-RELATED"/>
    <property type="match status" value="1"/>
</dbReference>
<dbReference type="STRING" id="1271860.SAMN05216174_1193"/>
<organism evidence="3 4">
    <name type="scientific">Actinokineospora iranica</name>
    <dbReference type="NCBI Taxonomy" id="1271860"/>
    <lineage>
        <taxon>Bacteria</taxon>
        <taxon>Bacillati</taxon>
        <taxon>Actinomycetota</taxon>
        <taxon>Actinomycetes</taxon>
        <taxon>Pseudonocardiales</taxon>
        <taxon>Pseudonocardiaceae</taxon>
        <taxon>Actinokineospora</taxon>
    </lineage>
</organism>
<dbReference type="InterPro" id="IPR050469">
    <property type="entry name" value="Diguanylate_Cyclase"/>
</dbReference>
<feature type="transmembrane region" description="Helical" evidence="1">
    <location>
        <begin position="34"/>
        <end position="55"/>
    </location>
</feature>
<feature type="transmembrane region" description="Helical" evidence="1">
    <location>
        <begin position="222"/>
        <end position="255"/>
    </location>
</feature>
<keyword evidence="1" id="KW-0472">Membrane</keyword>
<dbReference type="RefSeq" id="WP_091456548.1">
    <property type="nucleotide sequence ID" value="NZ_FMZZ01000019.1"/>
</dbReference>
<dbReference type="AlphaFoldDB" id="A0A1G6XUH1"/>
<keyword evidence="1" id="KW-0812">Transmembrane</keyword>
<dbReference type="EMBL" id="FMZZ01000019">
    <property type="protein sequence ID" value="SDD81828.1"/>
    <property type="molecule type" value="Genomic_DNA"/>
</dbReference>
<dbReference type="InterPro" id="IPR029787">
    <property type="entry name" value="Nucleotide_cyclase"/>
</dbReference>
<dbReference type="GO" id="GO:1902201">
    <property type="term" value="P:negative regulation of bacterial-type flagellum-dependent cell motility"/>
    <property type="evidence" value="ECO:0007669"/>
    <property type="project" value="TreeGrafter"/>
</dbReference>
<dbReference type="InterPro" id="IPR043128">
    <property type="entry name" value="Rev_trsase/Diguanyl_cyclase"/>
</dbReference>
<dbReference type="InterPro" id="IPR000160">
    <property type="entry name" value="GGDEF_dom"/>
</dbReference>
<feature type="domain" description="GGDEF" evidence="2">
    <location>
        <begin position="306"/>
        <end position="446"/>
    </location>
</feature>
<keyword evidence="4" id="KW-1185">Reference proteome</keyword>
<keyword evidence="1" id="KW-1133">Transmembrane helix</keyword>
<dbReference type="Pfam" id="PF00990">
    <property type="entry name" value="GGDEF"/>
    <property type="match status" value="1"/>
</dbReference>
<protein>
    <submittedName>
        <fullName evidence="3">Diguanylate cyclase (GGDEF) domain-containing protein</fullName>
    </submittedName>
</protein>
<dbReference type="SUPFAM" id="SSF55073">
    <property type="entry name" value="Nucleotide cyclase"/>
    <property type="match status" value="1"/>
</dbReference>
<dbReference type="PANTHER" id="PTHR45138">
    <property type="entry name" value="REGULATORY COMPONENTS OF SENSORY TRANSDUCTION SYSTEM"/>
    <property type="match status" value="1"/>
</dbReference>
<feature type="transmembrane region" description="Helical" evidence="1">
    <location>
        <begin position="101"/>
        <end position="126"/>
    </location>
</feature>
<dbReference type="GO" id="GO:0043709">
    <property type="term" value="P:cell adhesion involved in single-species biofilm formation"/>
    <property type="evidence" value="ECO:0007669"/>
    <property type="project" value="TreeGrafter"/>
</dbReference>
<evidence type="ECO:0000259" key="2">
    <source>
        <dbReference type="PROSITE" id="PS50887"/>
    </source>
</evidence>
<dbReference type="Gene3D" id="3.30.70.270">
    <property type="match status" value="1"/>
</dbReference>
<dbReference type="NCBIfam" id="TIGR00254">
    <property type="entry name" value="GGDEF"/>
    <property type="match status" value="1"/>
</dbReference>